<feature type="region of interest" description="Disordered" evidence="5">
    <location>
        <begin position="1"/>
        <end position="20"/>
    </location>
</feature>
<evidence type="ECO:0000256" key="1">
    <source>
        <dbReference type="ARBA" id="ARBA00011900"/>
    </source>
</evidence>
<organism evidence="6 7">
    <name type="scientific">Amycolatopsis rhizosphaerae</name>
    <dbReference type="NCBI Taxonomy" id="2053003"/>
    <lineage>
        <taxon>Bacteria</taxon>
        <taxon>Bacillati</taxon>
        <taxon>Actinomycetota</taxon>
        <taxon>Actinomycetes</taxon>
        <taxon>Pseudonocardiales</taxon>
        <taxon>Pseudonocardiaceae</taxon>
        <taxon>Amycolatopsis</taxon>
    </lineage>
</organism>
<dbReference type="EC" id="2.1.1.72" evidence="1"/>
<evidence type="ECO:0000313" key="6">
    <source>
        <dbReference type="EMBL" id="TVT30039.1"/>
    </source>
</evidence>
<protein>
    <recommendedName>
        <fullName evidence="1">site-specific DNA-methyltransferase (adenine-specific)</fullName>
        <ecNumber evidence="1">2.1.1.72</ecNumber>
    </recommendedName>
</protein>
<evidence type="ECO:0000256" key="2">
    <source>
        <dbReference type="ARBA" id="ARBA00022603"/>
    </source>
</evidence>
<dbReference type="InterPro" id="IPR029063">
    <property type="entry name" value="SAM-dependent_MTases_sf"/>
</dbReference>
<keyword evidence="7" id="KW-1185">Reference proteome</keyword>
<dbReference type="PANTHER" id="PTHR33841:SF1">
    <property type="entry name" value="DNA METHYLTRANSFERASE A"/>
    <property type="match status" value="1"/>
</dbReference>
<evidence type="ECO:0000256" key="3">
    <source>
        <dbReference type="ARBA" id="ARBA00022679"/>
    </source>
</evidence>
<sequence length="820" mass="90362">MSTRHGAGFRKPTPDGTQQHRDWLGMVEISGPFLSLPVLRSVWPTLDPVDKKQRERLRVAHAEWLADPAGQQHEWLRFVLNELLGWGDALHWDDLDGSLGIDVAEHDVRLTPAFALVEPGEDVKPATTRLLGLTCAPGTQPTARIAGSAWAATPVDRLAHLCRVHQVELGLATDGRWWALVWAPRGGVTTTVVFDAVSWPEAAEREVLRAFVSLLCRSRFFGVPEEERLVALLAKSKDNQEDVTEALGVQVRQAVELLVGAIGRADVRDRELGGRGLGDATAHDVYRSAVTVMMRIVFLLFAEERALLPADNDLYMTAYSAGRLCSELEQQAIEGSEEDLEHSTAAWHRLIALFIAVYRGVDHPRLRMHPHDGSLFDPEAFPWLESLPTDDRTVLHMLRAVQHVWIGTGRSRERRTLSFRSLDVEQIGYVYEGLLSFDGFRADDVTVGLIGKEGLEAEVPLRDLESLAATTADVPALAAALAEKFKPTGIGSARALEKALAPLAAQDREEARKKLLAVTAGDYPLSERLLTFFGIIRTDLRGLPFVVLPGALFVTESALRKTTGTHYTPRFLAEEVAEGALQPLVYTVGPLQTADEREWKPKSSKEILDLKVADIAMGSAAFLVAAARYLGDRLVEAWSREGDERARAYLDSAGDRALGTDEDELVIEARRQIIEHCLYGTDINPMAVEMGKLSLWLVSMDTKRPFTFLDDRLVAGDSLLGITSLDQLEYLHMDPVQGRKIHEGDVFGWTVGVRELVAEVAQERRSISEIELGDDPLAALARKRSLLADAELKTGRLRLFADLTVGAALAYAGKGANGLR</sequence>
<comment type="caution">
    <text evidence="6">The sequence shown here is derived from an EMBL/GenBank/DDBJ whole genome shotgun (WGS) entry which is preliminary data.</text>
</comment>
<keyword evidence="2" id="KW-0489">Methyltransferase</keyword>
<feature type="non-terminal residue" evidence="6">
    <location>
        <position position="820"/>
    </location>
</feature>
<dbReference type="Proteomes" id="UP000320011">
    <property type="component" value="Unassembled WGS sequence"/>
</dbReference>
<dbReference type="EMBL" id="VJWX01000431">
    <property type="protein sequence ID" value="TVT30039.1"/>
    <property type="molecule type" value="Genomic_DNA"/>
</dbReference>
<dbReference type="InterPro" id="IPR050953">
    <property type="entry name" value="N4_N6_ade-DNA_methylase"/>
</dbReference>
<gene>
    <name evidence="6" type="ORF">FNH05_29660</name>
</gene>
<dbReference type="GO" id="GO:0032259">
    <property type="term" value="P:methylation"/>
    <property type="evidence" value="ECO:0007669"/>
    <property type="project" value="UniProtKB-KW"/>
</dbReference>
<proteinExistence type="predicted"/>
<name>A0A558B0I8_9PSEU</name>
<dbReference type="AlphaFoldDB" id="A0A558B0I8"/>
<dbReference type="SUPFAM" id="SSF53335">
    <property type="entry name" value="S-adenosyl-L-methionine-dependent methyltransferases"/>
    <property type="match status" value="1"/>
</dbReference>
<dbReference type="GO" id="GO:0009007">
    <property type="term" value="F:site-specific DNA-methyltransferase (adenine-specific) activity"/>
    <property type="evidence" value="ECO:0007669"/>
    <property type="project" value="UniProtKB-EC"/>
</dbReference>
<dbReference type="Gene3D" id="3.40.50.150">
    <property type="entry name" value="Vaccinia Virus protein VP39"/>
    <property type="match status" value="1"/>
</dbReference>
<evidence type="ECO:0000313" key="7">
    <source>
        <dbReference type="Proteomes" id="UP000320011"/>
    </source>
</evidence>
<reference evidence="6 7" key="2">
    <citation type="submission" date="2019-08" db="EMBL/GenBank/DDBJ databases">
        <title>Amycolatopsis acidicola sp. nov., isolated from peat swamp forest soil.</title>
        <authorList>
            <person name="Srisuk N."/>
        </authorList>
    </citation>
    <scope>NUCLEOTIDE SEQUENCE [LARGE SCALE GENOMIC DNA]</scope>
    <source>
        <strain evidence="6 7">TBRC 6029</strain>
    </source>
</reference>
<evidence type="ECO:0000256" key="4">
    <source>
        <dbReference type="ARBA" id="ARBA00047942"/>
    </source>
</evidence>
<keyword evidence="3" id="KW-0808">Transferase</keyword>
<comment type="catalytic activity">
    <reaction evidence="4">
        <text>a 2'-deoxyadenosine in DNA + S-adenosyl-L-methionine = an N(6)-methyl-2'-deoxyadenosine in DNA + S-adenosyl-L-homocysteine + H(+)</text>
        <dbReference type="Rhea" id="RHEA:15197"/>
        <dbReference type="Rhea" id="RHEA-COMP:12418"/>
        <dbReference type="Rhea" id="RHEA-COMP:12419"/>
        <dbReference type="ChEBI" id="CHEBI:15378"/>
        <dbReference type="ChEBI" id="CHEBI:57856"/>
        <dbReference type="ChEBI" id="CHEBI:59789"/>
        <dbReference type="ChEBI" id="CHEBI:90615"/>
        <dbReference type="ChEBI" id="CHEBI:90616"/>
        <dbReference type="EC" id="2.1.1.72"/>
    </reaction>
</comment>
<dbReference type="PANTHER" id="PTHR33841">
    <property type="entry name" value="DNA METHYLTRANSFERASE YEEA-RELATED"/>
    <property type="match status" value="1"/>
</dbReference>
<reference evidence="6 7" key="1">
    <citation type="submission" date="2019-07" db="EMBL/GenBank/DDBJ databases">
        <authorList>
            <person name="Duangmal K."/>
            <person name="Teo W.F.A."/>
        </authorList>
    </citation>
    <scope>NUCLEOTIDE SEQUENCE [LARGE SCALE GENOMIC DNA]</scope>
    <source>
        <strain evidence="6 7">TBRC 6029</strain>
    </source>
</reference>
<evidence type="ECO:0000256" key="5">
    <source>
        <dbReference type="SAM" id="MobiDB-lite"/>
    </source>
</evidence>
<accession>A0A558B0I8</accession>